<dbReference type="Gene3D" id="2.60.450.10">
    <property type="entry name" value="Lipopolysaccharide (LPS) transport protein A like domain"/>
    <property type="match status" value="1"/>
</dbReference>
<dbReference type="EMBL" id="BARV01005916">
    <property type="protein sequence ID" value="GAI05130.1"/>
    <property type="molecule type" value="Genomic_DNA"/>
</dbReference>
<comment type="caution">
    <text evidence="2">The sequence shown here is derived from an EMBL/GenBank/DDBJ whole genome shotgun (WGS) entry which is preliminary data.</text>
</comment>
<dbReference type="InterPro" id="IPR005653">
    <property type="entry name" value="OstA-like_N"/>
</dbReference>
<feature type="domain" description="Organic solvent tolerance-like N-terminal" evidence="1">
    <location>
        <begin position="2"/>
        <end position="84"/>
    </location>
</feature>
<gene>
    <name evidence="2" type="ORF">S06H3_12040</name>
</gene>
<dbReference type="Pfam" id="PF03968">
    <property type="entry name" value="LptD_N"/>
    <property type="match status" value="1"/>
</dbReference>
<protein>
    <recommendedName>
        <fullName evidence="1">Organic solvent tolerance-like N-terminal domain-containing protein</fullName>
    </recommendedName>
</protein>
<evidence type="ECO:0000313" key="2">
    <source>
        <dbReference type="EMBL" id="GAI05130.1"/>
    </source>
</evidence>
<evidence type="ECO:0000259" key="1">
    <source>
        <dbReference type="Pfam" id="PF03968"/>
    </source>
</evidence>
<reference evidence="2" key="1">
    <citation type="journal article" date="2014" name="Front. Microbiol.">
        <title>High frequency of phylogenetically diverse reductive dehalogenase-homologous genes in deep subseafloor sedimentary metagenomes.</title>
        <authorList>
            <person name="Kawai M."/>
            <person name="Futagami T."/>
            <person name="Toyoda A."/>
            <person name="Takaki Y."/>
            <person name="Nishi S."/>
            <person name="Hori S."/>
            <person name="Arai W."/>
            <person name="Tsubouchi T."/>
            <person name="Morono Y."/>
            <person name="Uchiyama I."/>
            <person name="Ito T."/>
            <person name="Fujiyama A."/>
            <person name="Inagaki F."/>
            <person name="Takami H."/>
        </authorList>
    </citation>
    <scope>NUCLEOTIDE SEQUENCE</scope>
    <source>
        <strain evidence="2">Expedition CK06-06</strain>
    </source>
</reference>
<sequence>MITSEQLKIYYKANPDSIKNQTGSQELIKQIVASGHVKISSEKYTAEADLVEYDLDSMVLVLKGENSTIRSGKNLITGSIITVNR</sequence>
<dbReference type="AlphaFoldDB" id="X1LRV2"/>
<proteinExistence type="predicted"/>
<name>X1LRV2_9ZZZZ</name>
<organism evidence="2">
    <name type="scientific">marine sediment metagenome</name>
    <dbReference type="NCBI Taxonomy" id="412755"/>
    <lineage>
        <taxon>unclassified sequences</taxon>
        <taxon>metagenomes</taxon>
        <taxon>ecological metagenomes</taxon>
    </lineage>
</organism>
<feature type="non-terminal residue" evidence="2">
    <location>
        <position position="85"/>
    </location>
</feature>
<accession>X1LRV2</accession>